<feature type="compositionally biased region" description="Low complexity" evidence="1">
    <location>
        <begin position="41"/>
        <end position="54"/>
    </location>
</feature>
<proteinExistence type="predicted"/>
<feature type="region of interest" description="Disordered" evidence="1">
    <location>
        <begin position="35"/>
        <end position="81"/>
    </location>
</feature>
<name>A0A7V2F4Y1_RHOMR</name>
<dbReference type="EMBL" id="DSGB01000001">
    <property type="protein sequence ID" value="HER94989.1"/>
    <property type="molecule type" value="Genomic_DNA"/>
</dbReference>
<feature type="signal peptide" evidence="2">
    <location>
        <begin position="1"/>
        <end position="25"/>
    </location>
</feature>
<accession>A0A7V2F4Y1</accession>
<evidence type="ECO:0008006" key="4">
    <source>
        <dbReference type="Google" id="ProtNLM"/>
    </source>
</evidence>
<dbReference type="AlphaFoldDB" id="A0A7V2F4Y1"/>
<evidence type="ECO:0000256" key="2">
    <source>
        <dbReference type="SAM" id="SignalP"/>
    </source>
</evidence>
<organism evidence="3">
    <name type="scientific">Rhodothermus marinus</name>
    <name type="common">Rhodothermus obamensis</name>
    <dbReference type="NCBI Taxonomy" id="29549"/>
    <lineage>
        <taxon>Bacteria</taxon>
        <taxon>Pseudomonadati</taxon>
        <taxon>Rhodothermota</taxon>
        <taxon>Rhodothermia</taxon>
        <taxon>Rhodothermales</taxon>
        <taxon>Rhodothermaceae</taxon>
        <taxon>Rhodothermus</taxon>
    </lineage>
</organism>
<dbReference type="PROSITE" id="PS51257">
    <property type="entry name" value="PROKAR_LIPOPROTEIN"/>
    <property type="match status" value="1"/>
</dbReference>
<gene>
    <name evidence="3" type="ORF">ENO59_00490</name>
</gene>
<keyword evidence="2" id="KW-0732">Signal</keyword>
<reference evidence="3" key="1">
    <citation type="journal article" date="2020" name="mSystems">
        <title>Genome- and Community-Level Interaction Insights into Carbon Utilization and Element Cycling Functions of Hydrothermarchaeota in Hydrothermal Sediment.</title>
        <authorList>
            <person name="Zhou Z."/>
            <person name="Liu Y."/>
            <person name="Xu W."/>
            <person name="Pan J."/>
            <person name="Luo Z.H."/>
            <person name="Li M."/>
        </authorList>
    </citation>
    <scope>NUCLEOTIDE SEQUENCE [LARGE SCALE GENOMIC DNA]</scope>
    <source>
        <strain evidence="3">SpSt-143</strain>
    </source>
</reference>
<protein>
    <recommendedName>
        <fullName evidence="4">Lipoprotein</fullName>
    </recommendedName>
</protein>
<feature type="chain" id="PRO_5030685191" description="Lipoprotein" evidence="2">
    <location>
        <begin position="26"/>
        <end position="81"/>
    </location>
</feature>
<evidence type="ECO:0000256" key="1">
    <source>
        <dbReference type="SAM" id="MobiDB-lite"/>
    </source>
</evidence>
<sequence length="81" mass="8056">MKKFLKLLALLAVPALMMTGSLTLSGCSADALTGPVVSAESNGSNNGTGSTKTGAVHNEYTSNNGSNNGTGSTKTGAVHNE</sequence>
<evidence type="ECO:0000313" key="3">
    <source>
        <dbReference type="EMBL" id="HER94989.1"/>
    </source>
</evidence>
<feature type="compositionally biased region" description="Low complexity" evidence="1">
    <location>
        <begin position="61"/>
        <end position="81"/>
    </location>
</feature>
<comment type="caution">
    <text evidence="3">The sequence shown here is derived from an EMBL/GenBank/DDBJ whole genome shotgun (WGS) entry which is preliminary data.</text>
</comment>